<evidence type="ECO:0000256" key="2">
    <source>
        <dbReference type="ARBA" id="ARBA00022490"/>
    </source>
</evidence>
<dbReference type="EMBL" id="LIAE01009773">
    <property type="protein sequence ID" value="PAV68291.1"/>
    <property type="molecule type" value="Genomic_DNA"/>
</dbReference>
<comment type="caution">
    <text evidence="5">The sequence shown here is derived from an EMBL/GenBank/DDBJ whole genome shotgun (WGS) entry which is preliminary data.</text>
</comment>
<dbReference type="Pfam" id="PF00651">
    <property type="entry name" value="BTB"/>
    <property type="match status" value="1"/>
</dbReference>
<dbReference type="GO" id="GO:0022008">
    <property type="term" value="P:neurogenesis"/>
    <property type="evidence" value="ECO:0007669"/>
    <property type="project" value="TreeGrafter"/>
</dbReference>
<protein>
    <recommendedName>
        <fullName evidence="4">BTB domain-containing protein</fullName>
    </recommendedName>
</protein>
<dbReference type="InterPro" id="IPR000210">
    <property type="entry name" value="BTB/POZ_dom"/>
</dbReference>
<dbReference type="STRING" id="2018661.A0A2A2K300"/>
<dbReference type="SMART" id="SM00225">
    <property type="entry name" value="BTB"/>
    <property type="match status" value="1"/>
</dbReference>
<gene>
    <name evidence="5" type="ORF">WR25_12947</name>
</gene>
<dbReference type="GO" id="GO:0000932">
    <property type="term" value="C:P-body"/>
    <property type="evidence" value="ECO:0007669"/>
    <property type="project" value="TreeGrafter"/>
</dbReference>
<dbReference type="OrthoDB" id="636773at2759"/>
<keyword evidence="2" id="KW-0963">Cytoplasm</keyword>
<dbReference type="InterPro" id="IPR012983">
    <property type="entry name" value="PHR"/>
</dbReference>
<dbReference type="SUPFAM" id="SSF54695">
    <property type="entry name" value="POZ domain"/>
    <property type="match status" value="1"/>
</dbReference>
<dbReference type="Pfam" id="PF08005">
    <property type="entry name" value="PHR"/>
    <property type="match status" value="1"/>
</dbReference>
<organism evidence="5 6">
    <name type="scientific">Diploscapter pachys</name>
    <dbReference type="NCBI Taxonomy" id="2018661"/>
    <lineage>
        <taxon>Eukaryota</taxon>
        <taxon>Metazoa</taxon>
        <taxon>Ecdysozoa</taxon>
        <taxon>Nematoda</taxon>
        <taxon>Chromadorea</taxon>
        <taxon>Rhabditida</taxon>
        <taxon>Rhabditina</taxon>
        <taxon>Rhabditomorpha</taxon>
        <taxon>Rhabditoidea</taxon>
        <taxon>Rhabditidae</taxon>
        <taxon>Diploscapter</taxon>
    </lineage>
</organism>
<dbReference type="AlphaFoldDB" id="A0A2A2K300"/>
<dbReference type="GO" id="GO:0005829">
    <property type="term" value="C:cytosol"/>
    <property type="evidence" value="ECO:0007669"/>
    <property type="project" value="TreeGrafter"/>
</dbReference>
<feature type="compositionally biased region" description="Low complexity" evidence="3">
    <location>
        <begin position="91"/>
        <end position="101"/>
    </location>
</feature>
<feature type="compositionally biased region" description="Acidic residues" evidence="3">
    <location>
        <begin position="1"/>
        <end position="15"/>
    </location>
</feature>
<keyword evidence="6" id="KW-1185">Reference proteome</keyword>
<evidence type="ECO:0000313" key="5">
    <source>
        <dbReference type="EMBL" id="PAV68291.1"/>
    </source>
</evidence>
<dbReference type="Gene3D" id="1.25.40.420">
    <property type="match status" value="1"/>
</dbReference>
<evidence type="ECO:0000256" key="1">
    <source>
        <dbReference type="ARBA" id="ARBA00004496"/>
    </source>
</evidence>
<dbReference type="Gene3D" id="2.60.120.820">
    <property type="entry name" value="PHR domain"/>
    <property type="match status" value="1"/>
</dbReference>
<dbReference type="Gene3D" id="3.30.710.10">
    <property type="entry name" value="Potassium Channel Kv1.1, Chain A"/>
    <property type="match status" value="1"/>
</dbReference>
<name>A0A2A2K300_9BILA</name>
<sequence length="637" mass="70289">MPEEQNSDPQSEDNQENQQQISDALGNLSRQAGVNINSPTETQQQQPWKAPANAELATLSSVVAENLVPVPSLRGIIDFLGDETSLLNQGASSSDSPSSSRRAAEEDELWLHSPSAEKTMMRELERANLRRIYEDNDDDDDLMVQQNRNSPTANVMSSANSSGNQANSALKWEHLNKWSNSNETRAVNILPGQIAANAAGEAPLGWQASMSSLKERVAYLYNNDIHADVYFIVGKDEQKQRIPGHTFILWIGSNIFEAMFKGGLAPDSKDALEIELPDVEPSAFLTLLKYLYTDDVNIGAESVMTTLYTAKKYGVPALEMACIDFLKQNLGADNSFMLLSQARLFDERQLEQLCLEIIDKSTNDALNGEGFTEIDQETLCAVLSRDTLRVREASLFHAMVRWASEECRRKGLDVNPNNKREALGRALNLVRYPLMTVEEFAQGPAQSGLLSERQALDLFLHFTVNPKPSSGFIDKPRAAIPGSENVVNRFQRIETRWGYNGTSDRIKFTVDRNIYIVGFGLFGSVNGAEEYEATIEIIHCGTGNTLAANSTSFVSDGSSSTSRVMFREPVHINPGVTYIASACLKGADTHYGTKGLRRIVHAPTGVTFQFTYAAVNNNGTSVEDGQIPEIIFHTKLS</sequence>
<dbReference type="PROSITE" id="PS50097">
    <property type="entry name" value="BTB"/>
    <property type="match status" value="1"/>
</dbReference>
<evidence type="ECO:0000259" key="4">
    <source>
        <dbReference type="PROSITE" id="PS50097"/>
    </source>
</evidence>
<reference evidence="5 6" key="1">
    <citation type="journal article" date="2017" name="Curr. Biol.">
        <title>Genome architecture and evolution of a unichromosomal asexual nematode.</title>
        <authorList>
            <person name="Fradin H."/>
            <person name="Zegar C."/>
            <person name="Gutwein M."/>
            <person name="Lucas J."/>
            <person name="Kovtun M."/>
            <person name="Corcoran D."/>
            <person name="Baugh L.R."/>
            <person name="Kiontke K."/>
            <person name="Gunsalus K."/>
            <person name="Fitch D.H."/>
            <person name="Piano F."/>
        </authorList>
    </citation>
    <scope>NUCLEOTIDE SEQUENCE [LARGE SCALE GENOMIC DNA]</scope>
    <source>
        <strain evidence="5">PF1309</strain>
    </source>
</reference>
<evidence type="ECO:0000313" key="6">
    <source>
        <dbReference type="Proteomes" id="UP000218231"/>
    </source>
</evidence>
<dbReference type="PANTHER" id="PTHR45774">
    <property type="entry name" value="BTB/POZ DOMAIN-CONTAINING"/>
    <property type="match status" value="1"/>
</dbReference>
<dbReference type="PANTHER" id="PTHR45774:SF3">
    <property type="entry name" value="BTB (POZ) DOMAIN-CONTAINING 2B-RELATED"/>
    <property type="match status" value="1"/>
</dbReference>
<dbReference type="Proteomes" id="UP000218231">
    <property type="component" value="Unassembled WGS sequence"/>
</dbReference>
<evidence type="ECO:0000256" key="3">
    <source>
        <dbReference type="SAM" id="MobiDB-lite"/>
    </source>
</evidence>
<dbReference type="SMART" id="SM00875">
    <property type="entry name" value="BACK"/>
    <property type="match status" value="1"/>
</dbReference>
<dbReference type="Pfam" id="PF07707">
    <property type="entry name" value="BACK"/>
    <property type="match status" value="1"/>
</dbReference>
<feature type="compositionally biased region" description="Polar residues" evidence="3">
    <location>
        <begin position="16"/>
        <end position="47"/>
    </location>
</feature>
<accession>A0A2A2K300</accession>
<feature type="domain" description="BTB" evidence="4">
    <location>
        <begin position="227"/>
        <end position="300"/>
    </location>
</feature>
<dbReference type="FunFam" id="1.25.40.420:FF:000004">
    <property type="entry name" value="BTB/POZ domain-containing protein 2"/>
    <property type="match status" value="1"/>
</dbReference>
<feature type="region of interest" description="Disordered" evidence="3">
    <location>
        <begin position="88"/>
        <end position="109"/>
    </location>
</feature>
<comment type="subcellular location">
    <subcellularLocation>
        <location evidence="1">Cytoplasm</location>
    </subcellularLocation>
</comment>
<dbReference type="InterPro" id="IPR038648">
    <property type="entry name" value="PHR_sf"/>
</dbReference>
<feature type="region of interest" description="Disordered" evidence="3">
    <location>
        <begin position="1"/>
        <end position="51"/>
    </location>
</feature>
<dbReference type="InterPro" id="IPR011333">
    <property type="entry name" value="SKP1/BTB/POZ_sf"/>
</dbReference>
<proteinExistence type="predicted"/>
<dbReference type="InterPro" id="IPR011705">
    <property type="entry name" value="BACK"/>
</dbReference>